<organism evidence="1 2">
    <name type="scientific">Tetrahymena thermophila (strain SB210)</name>
    <dbReference type="NCBI Taxonomy" id="312017"/>
    <lineage>
        <taxon>Eukaryota</taxon>
        <taxon>Sar</taxon>
        <taxon>Alveolata</taxon>
        <taxon>Ciliophora</taxon>
        <taxon>Intramacronucleata</taxon>
        <taxon>Oligohymenophorea</taxon>
        <taxon>Hymenostomatida</taxon>
        <taxon>Tetrahymenina</taxon>
        <taxon>Tetrahymenidae</taxon>
        <taxon>Tetrahymena</taxon>
    </lineage>
</organism>
<dbReference type="RefSeq" id="XP_012651944.1">
    <property type="nucleotide sequence ID" value="XM_012796490.1"/>
</dbReference>
<protein>
    <submittedName>
        <fullName evidence="1">Uncharacterized protein</fullName>
    </submittedName>
</protein>
<dbReference type="GeneID" id="24438739"/>
<gene>
    <name evidence="1" type="ORF">TTHERM_000395889</name>
</gene>
<dbReference type="AlphaFoldDB" id="W7X7W8"/>
<dbReference type="Proteomes" id="UP000009168">
    <property type="component" value="Unassembled WGS sequence"/>
</dbReference>
<name>W7X7W8_TETTS</name>
<proteinExistence type="predicted"/>
<dbReference type="EMBL" id="GG662770">
    <property type="protein sequence ID" value="EWS75475.1"/>
    <property type="molecule type" value="Genomic_DNA"/>
</dbReference>
<dbReference type="KEGG" id="tet:TTHERM_000395889"/>
<reference evidence="2" key="1">
    <citation type="journal article" date="2006" name="PLoS Biol.">
        <title>Macronuclear genome sequence of the ciliate Tetrahymena thermophila, a model eukaryote.</title>
        <authorList>
            <person name="Eisen J.A."/>
            <person name="Coyne R.S."/>
            <person name="Wu M."/>
            <person name="Wu D."/>
            <person name="Thiagarajan M."/>
            <person name="Wortman J.R."/>
            <person name="Badger J.H."/>
            <person name="Ren Q."/>
            <person name="Amedeo P."/>
            <person name="Jones K.M."/>
            <person name="Tallon L.J."/>
            <person name="Delcher A.L."/>
            <person name="Salzberg S.L."/>
            <person name="Silva J.C."/>
            <person name="Haas B.J."/>
            <person name="Majoros W.H."/>
            <person name="Farzad M."/>
            <person name="Carlton J.M."/>
            <person name="Smith R.K. Jr."/>
            <person name="Garg J."/>
            <person name="Pearlman R.E."/>
            <person name="Karrer K.M."/>
            <person name="Sun L."/>
            <person name="Manning G."/>
            <person name="Elde N.C."/>
            <person name="Turkewitz A.P."/>
            <person name="Asai D.J."/>
            <person name="Wilkes D.E."/>
            <person name="Wang Y."/>
            <person name="Cai H."/>
            <person name="Collins K."/>
            <person name="Stewart B.A."/>
            <person name="Lee S.R."/>
            <person name="Wilamowska K."/>
            <person name="Weinberg Z."/>
            <person name="Ruzzo W.L."/>
            <person name="Wloga D."/>
            <person name="Gaertig J."/>
            <person name="Frankel J."/>
            <person name="Tsao C.-C."/>
            <person name="Gorovsky M.A."/>
            <person name="Keeling P.J."/>
            <person name="Waller R.F."/>
            <person name="Patron N.J."/>
            <person name="Cherry J.M."/>
            <person name="Stover N.A."/>
            <person name="Krieger C.J."/>
            <person name="del Toro C."/>
            <person name="Ryder H.F."/>
            <person name="Williamson S.C."/>
            <person name="Barbeau R.A."/>
            <person name="Hamilton E.P."/>
            <person name="Orias E."/>
        </authorList>
    </citation>
    <scope>NUCLEOTIDE SEQUENCE [LARGE SCALE GENOMIC DNA]</scope>
    <source>
        <strain evidence="2">SB210</strain>
    </source>
</reference>
<dbReference type="InParanoid" id="W7X7W8"/>
<evidence type="ECO:0000313" key="2">
    <source>
        <dbReference type="Proteomes" id="UP000009168"/>
    </source>
</evidence>
<keyword evidence="2" id="KW-1185">Reference proteome</keyword>
<accession>W7X7W8</accession>
<sequence length="128" mass="15863">MKCYFYFTNWISLLHSYNNYKKKIFNCSINIFQKASQLKMIKYDLLECLRYKYLFEQFLAKQISFFESKIINLMNSFCVECNNKSHYQLNQNLHIIFENEKKQSFIYIDYKFLLLQQNCLIIYKIFVW</sequence>
<evidence type="ECO:0000313" key="1">
    <source>
        <dbReference type="EMBL" id="EWS75475.1"/>
    </source>
</evidence>